<dbReference type="EMBL" id="LR721781">
    <property type="protein sequence ID" value="VVW12046.1"/>
    <property type="molecule type" value="Genomic_DNA"/>
</dbReference>
<protein>
    <submittedName>
        <fullName evidence="1">Uncharacterized protein</fullName>
    </submittedName>
</protein>
<dbReference type="PANTHER" id="PTHR24121:SF23">
    <property type="entry name" value="NO MECHANORECEPTOR POTENTIAL C, ISOFORM H"/>
    <property type="match status" value="1"/>
</dbReference>
<dbReference type="SMART" id="SM00248">
    <property type="entry name" value="ANK"/>
    <property type="match status" value="2"/>
</dbReference>
<dbReference type="SUPFAM" id="SSF48403">
    <property type="entry name" value="Ankyrin repeat"/>
    <property type="match status" value="1"/>
</dbReference>
<name>A0A5K1BJG1_9MAGN</name>
<dbReference type="Pfam" id="PF12796">
    <property type="entry name" value="Ank_2"/>
    <property type="match status" value="1"/>
</dbReference>
<dbReference type="Gene3D" id="1.25.40.20">
    <property type="entry name" value="Ankyrin repeat-containing domain"/>
    <property type="match status" value="1"/>
</dbReference>
<gene>
    <name evidence="1" type="ORF">NYM_LOCUS14566</name>
</gene>
<dbReference type="InterPro" id="IPR002110">
    <property type="entry name" value="Ankyrin_rpt"/>
</dbReference>
<dbReference type="InterPro" id="IPR036770">
    <property type="entry name" value="Ankyrin_rpt-contain_sf"/>
</dbReference>
<dbReference type="Gramene" id="NC3G0197690.1">
    <property type="protein sequence ID" value="NC3G0197690.1:cds"/>
    <property type="gene ID" value="NC3G0197690"/>
</dbReference>
<proteinExistence type="predicted"/>
<dbReference type="AlphaFoldDB" id="A0A5K1BJG1"/>
<reference evidence="1" key="1">
    <citation type="submission" date="2019-09" db="EMBL/GenBank/DDBJ databases">
        <authorList>
            <person name="Zhang L."/>
        </authorList>
    </citation>
    <scope>NUCLEOTIDE SEQUENCE</scope>
</reference>
<accession>A0A5K1BJG1</accession>
<dbReference type="PANTHER" id="PTHR24121">
    <property type="entry name" value="NO MECHANORECEPTOR POTENTIAL C, ISOFORM D-RELATED"/>
    <property type="match status" value="1"/>
</dbReference>
<evidence type="ECO:0000313" key="1">
    <source>
        <dbReference type="EMBL" id="VVW12046.1"/>
    </source>
</evidence>
<organism evidence="1">
    <name type="scientific">Nymphaea colorata</name>
    <name type="common">pocket water lily</name>
    <dbReference type="NCBI Taxonomy" id="210225"/>
    <lineage>
        <taxon>Eukaryota</taxon>
        <taxon>Viridiplantae</taxon>
        <taxon>Streptophyta</taxon>
        <taxon>Embryophyta</taxon>
        <taxon>Tracheophyta</taxon>
        <taxon>Spermatophyta</taxon>
        <taxon>Magnoliopsida</taxon>
        <taxon>Nymphaeales</taxon>
        <taxon>Nymphaeaceae</taxon>
        <taxon>Nymphaea</taxon>
    </lineage>
</organism>
<sequence length="128" mass="13730">MDPKLYVCALAGDMFRLRQLISGDEHILESSETVNSNGNNILHISAIYGHVNFTREVLSLKPELSSELNEAGFSPLHLAAAKGHLGIKLLLAVDPDLSSLKDKHGQLPAHAAAMKGSCPPLVPQGKNK</sequence>